<evidence type="ECO:0000313" key="2">
    <source>
        <dbReference type="Proteomes" id="UP000324222"/>
    </source>
</evidence>
<organism evidence="1 2">
    <name type="scientific">Portunus trituberculatus</name>
    <name type="common">Swimming crab</name>
    <name type="synonym">Neptunus trituberculatus</name>
    <dbReference type="NCBI Taxonomy" id="210409"/>
    <lineage>
        <taxon>Eukaryota</taxon>
        <taxon>Metazoa</taxon>
        <taxon>Ecdysozoa</taxon>
        <taxon>Arthropoda</taxon>
        <taxon>Crustacea</taxon>
        <taxon>Multicrustacea</taxon>
        <taxon>Malacostraca</taxon>
        <taxon>Eumalacostraca</taxon>
        <taxon>Eucarida</taxon>
        <taxon>Decapoda</taxon>
        <taxon>Pleocyemata</taxon>
        <taxon>Brachyura</taxon>
        <taxon>Eubrachyura</taxon>
        <taxon>Portunoidea</taxon>
        <taxon>Portunidae</taxon>
        <taxon>Portuninae</taxon>
        <taxon>Portunus</taxon>
    </lineage>
</organism>
<gene>
    <name evidence="1" type="ORF">E2C01_090125</name>
</gene>
<reference evidence="1 2" key="1">
    <citation type="submission" date="2019-05" db="EMBL/GenBank/DDBJ databases">
        <title>Another draft genome of Portunus trituberculatus and its Hox gene families provides insights of decapod evolution.</title>
        <authorList>
            <person name="Jeong J.-H."/>
            <person name="Song I."/>
            <person name="Kim S."/>
            <person name="Choi T."/>
            <person name="Kim D."/>
            <person name="Ryu S."/>
            <person name="Kim W."/>
        </authorList>
    </citation>
    <scope>NUCLEOTIDE SEQUENCE [LARGE SCALE GENOMIC DNA]</scope>
    <source>
        <tissue evidence="1">Muscle</tissue>
    </source>
</reference>
<sequence>MPAELTLNTSVQHHKTDRNILDYRADIKPFGGNEVLGMTGLLIPPANLSFLAPILKAAVLPSSPPVFFFLRLFSPTPVKCRHFLPGFRTLKPLRGVDSRS</sequence>
<comment type="caution">
    <text evidence="1">The sequence shown here is derived from an EMBL/GenBank/DDBJ whole genome shotgun (WGS) entry which is preliminary data.</text>
</comment>
<name>A0A5B7JKJ6_PORTR</name>
<proteinExistence type="predicted"/>
<keyword evidence="2" id="KW-1185">Reference proteome</keyword>
<dbReference type="AlphaFoldDB" id="A0A5B7JKJ6"/>
<protein>
    <submittedName>
        <fullName evidence="1">Uncharacterized protein</fullName>
    </submittedName>
</protein>
<evidence type="ECO:0000313" key="1">
    <source>
        <dbReference type="EMBL" id="MPC94933.1"/>
    </source>
</evidence>
<accession>A0A5B7JKJ6</accession>
<dbReference type="EMBL" id="VSRR010100365">
    <property type="protein sequence ID" value="MPC94933.1"/>
    <property type="molecule type" value="Genomic_DNA"/>
</dbReference>
<dbReference type="Proteomes" id="UP000324222">
    <property type="component" value="Unassembled WGS sequence"/>
</dbReference>